<organism evidence="1">
    <name type="scientific">marine metagenome</name>
    <dbReference type="NCBI Taxonomy" id="408172"/>
    <lineage>
        <taxon>unclassified sequences</taxon>
        <taxon>metagenomes</taxon>
        <taxon>ecological metagenomes</taxon>
    </lineage>
</organism>
<dbReference type="AlphaFoldDB" id="A0A381VDV4"/>
<feature type="non-terminal residue" evidence="1">
    <location>
        <position position="405"/>
    </location>
</feature>
<dbReference type="PROSITE" id="PS51257">
    <property type="entry name" value="PROKAR_LIPOPROTEIN"/>
    <property type="match status" value="1"/>
</dbReference>
<dbReference type="InterPro" id="IPR011990">
    <property type="entry name" value="TPR-like_helical_dom_sf"/>
</dbReference>
<dbReference type="Gene3D" id="1.25.40.390">
    <property type="match status" value="1"/>
</dbReference>
<protein>
    <recommendedName>
        <fullName evidence="2">SusD-like N-terminal domain-containing protein</fullName>
    </recommendedName>
</protein>
<accession>A0A381VDV4</accession>
<evidence type="ECO:0008006" key="2">
    <source>
        <dbReference type="Google" id="ProtNLM"/>
    </source>
</evidence>
<dbReference type="SUPFAM" id="SSF48452">
    <property type="entry name" value="TPR-like"/>
    <property type="match status" value="1"/>
</dbReference>
<evidence type="ECO:0000313" key="1">
    <source>
        <dbReference type="EMBL" id="SVA38539.1"/>
    </source>
</evidence>
<sequence length="405" mass="44243">MIKKTLILLQVLILSTGCESFVENTSPTITSVTDEDINDPSNIPFLIKGVLNQYSHAHGYISLWVDGLSDELVFDGKVQGATSNRGEKIDNGIFEPTMGTTVNPYEAIAGAWRLAHILKEKLDDMDGEEDVEMEGYYTAYLYQGLPCFLLGSYYGRGPNYPDDGGATLDGSPFISSADLYDMAVDYFNSALNYADDYQARVVHSLIARVLLYGGNFADAAVHTSQGLQNGDPPFEALCGEEVGWVNMYWNSAGNSRTSWTLGSRFKLLLGEDFEDDNGNGVWDSTETFIDCALPGADAGAGDGVYSGPTEPEEIVRLSMAAGSMTPGTDYVRYYQIKYPDSDSPLLIIDWQENHLMLAELALRGETTGESALGAVNGVRASHGLNPLDNVDFSVLLHERDKELFC</sequence>
<reference evidence="1" key="1">
    <citation type="submission" date="2018-05" db="EMBL/GenBank/DDBJ databases">
        <authorList>
            <person name="Lanie J.A."/>
            <person name="Ng W.-L."/>
            <person name="Kazmierczak K.M."/>
            <person name="Andrzejewski T.M."/>
            <person name="Davidsen T.M."/>
            <person name="Wayne K.J."/>
            <person name="Tettelin H."/>
            <person name="Glass J.I."/>
            <person name="Rusch D."/>
            <person name="Podicherti R."/>
            <person name="Tsui H.-C.T."/>
            <person name="Winkler M.E."/>
        </authorList>
    </citation>
    <scope>NUCLEOTIDE SEQUENCE</scope>
</reference>
<proteinExistence type="predicted"/>
<name>A0A381VDV4_9ZZZZ</name>
<dbReference type="EMBL" id="UINC01008567">
    <property type="protein sequence ID" value="SVA38539.1"/>
    <property type="molecule type" value="Genomic_DNA"/>
</dbReference>
<gene>
    <name evidence="1" type="ORF">METZ01_LOCUS91393</name>
</gene>